<dbReference type="Proteomes" id="UP000276133">
    <property type="component" value="Unassembled WGS sequence"/>
</dbReference>
<dbReference type="SUPFAM" id="SSF52058">
    <property type="entry name" value="L domain-like"/>
    <property type="match status" value="1"/>
</dbReference>
<name>A0A3M7R166_BRAPC</name>
<dbReference type="PROSITE" id="PS51450">
    <property type="entry name" value="LRR"/>
    <property type="match status" value="7"/>
</dbReference>
<dbReference type="STRING" id="10195.A0A3M7R166"/>
<keyword evidence="1" id="KW-0433">Leucine-rich repeat</keyword>
<evidence type="ECO:0000256" key="2">
    <source>
        <dbReference type="ARBA" id="ARBA00022737"/>
    </source>
</evidence>
<dbReference type="PANTHER" id="PTHR45973">
    <property type="entry name" value="PROTEIN PHOSPHATASE 1 REGULATORY SUBUNIT SDS22-RELATED"/>
    <property type="match status" value="1"/>
</dbReference>
<dbReference type="InterPro" id="IPR003591">
    <property type="entry name" value="Leu-rich_rpt_typical-subtyp"/>
</dbReference>
<gene>
    <name evidence="4" type="ORF">BpHYR1_034538</name>
</gene>
<evidence type="ECO:0000313" key="4">
    <source>
        <dbReference type="EMBL" id="RNA17111.1"/>
    </source>
</evidence>
<dbReference type="OrthoDB" id="1939344at2759"/>
<feature type="region of interest" description="Disordered" evidence="3">
    <location>
        <begin position="803"/>
        <end position="825"/>
    </location>
</feature>
<dbReference type="InterPro" id="IPR001611">
    <property type="entry name" value="Leu-rich_rpt"/>
</dbReference>
<feature type="compositionally biased region" description="Polar residues" evidence="3">
    <location>
        <begin position="138"/>
        <end position="154"/>
    </location>
</feature>
<dbReference type="SMART" id="SM00365">
    <property type="entry name" value="LRR_SD22"/>
    <property type="match status" value="7"/>
</dbReference>
<organism evidence="4 5">
    <name type="scientific">Brachionus plicatilis</name>
    <name type="common">Marine rotifer</name>
    <name type="synonym">Brachionus muelleri</name>
    <dbReference type="NCBI Taxonomy" id="10195"/>
    <lineage>
        <taxon>Eukaryota</taxon>
        <taxon>Metazoa</taxon>
        <taxon>Spiralia</taxon>
        <taxon>Gnathifera</taxon>
        <taxon>Rotifera</taxon>
        <taxon>Eurotatoria</taxon>
        <taxon>Monogononta</taxon>
        <taxon>Pseudotrocha</taxon>
        <taxon>Ploima</taxon>
        <taxon>Brachionidae</taxon>
        <taxon>Brachionus</taxon>
    </lineage>
</organism>
<proteinExistence type="predicted"/>
<accession>A0A3M7R166</accession>
<evidence type="ECO:0000256" key="3">
    <source>
        <dbReference type="SAM" id="MobiDB-lite"/>
    </source>
</evidence>
<evidence type="ECO:0000256" key="1">
    <source>
        <dbReference type="ARBA" id="ARBA00022614"/>
    </source>
</evidence>
<dbReference type="AlphaFoldDB" id="A0A3M7R166"/>
<feature type="region of interest" description="Disordered" evidence="3">
    <location>
        <begin position="138"/>
        <end position="158"/>
    </location>
</feature>
<dbReference type="PANTHER" id="PTHR45973:SF8">
    <property type="entry name" value="LEUCINE-RICH REPEAT-CONTAINING PROTEIN 49"/>
    <property type="match status" value="1"/>
</dbReference>
<dbReference type="Gene3D" id="3.80.10.10">
    <property type="entry name" value="Ribonuclease Inhibitor"/>
    <property type="match status" value="2"/>
</dbReference>
<evidence type="ECO:0000313" key="5">
    <source>
        <dbReference type="Proteomes" id="UP000276133"/>
    </source>
</evidence>
<dbReference type="SMART" id="SM00369">
    <property type="entry name" value="LRR_TYP"/>
    <property type="match status" value="4"/>
</dbReference>
<keyword evidence="5" id="KW-1185">Reference proteome</keyword>
<dbReference type="InterPro" id="IPR032675">
    <property type="entry name" value="LRR_dom_sf"/>
</dbReference>
<feature type="non-terminal residue" evidence="4">
    <location>
        <position position="825"/>
    </location>
</feature>
<sequence length="825" mass="96070">MKGSEQTNAVYSLGQNRTEKRRLMNSYDFMSEKMMKSKSYLLEKIKSSSTQNFEKPAFTQSSKQLNRNYRSVPKKIALLEYENGQEPEFDKVSYRLRNFQYFDQKNEHASDFQKRELIKSKNQSLNSLHISHMNLDSSFKSRSQSRNKSANNNDLFIAPASRMNPRSVAQKNYIDLNIQEPLYQSPTNSFNQSANYQMIALYQPNRAQSSRTSHHNLKIINDSNKFLEDVLAHSKRKTLNSNQFTNTSYQSFYSNSPTVPVANNYLIINRTNEERNLFPDKLIMDRRNLIFCPKIEGEDTLKLINYQHNQIRSIQNLESMKNLIFLDLYDNRIEKINGLTNLINLRVLMLGKNKIQKIENLENLIYLDILDLHGNLISKIENLNSLKDLRVLNIAANEIKIVENLTGLNSLVELNLRRNKIEEIKSLDYLQKLQRLFLSHNQISSLQWLGSVNSNVQELTLDNNPISNESNYRLTVLSQVNTLRKLDSKRVTDNEKRMAYNYNFKENKKNFEFDTQSRISARIQDAENDWIMRNQNEKSLAPDLANSELLGQNSADNDYEVASFNNVKILKDDSPSRIDNKNFEKSSFLNSPCSSTYSFKDYSVKPEITTDARIQSASSSTLKKNISNQTLNGQKRLPAQNCSTVQQDSTMMFYGSKSLEILDIKLDQLIQNQITTLSFHYMDFDELLSKNFFRLKNKFPNTVNLVFTCCNIKHLNQLFSLLDWKRLDSVTINKEDNPVSLNSFWKYFVLNYLNTLQLRKINNNFVTRTELNEKLFSPLSNLIFTMSDHRLMGILKREKKKLNRPSVTVQTNDDDDDPCTSFKNE</sequence>
<keyword evidence="2" id="KW-0677">Repeat</keyword>
<comment type="caution">
    <text evidence="4">The sequence shown here is derived from an EMBL/GenBank/DDBJ whole genome shotgun (WGS) entry which is preliminary data.</text>
</comment>
<dbReference type="Pfam" id="PF14580">
    <property type="entry name" value="LRR_9"/>
    <property type="match status" value="1"/>
</dbReference>
<dbReference type="EMBL" id="REGN01004525">
    <property type="protein sequence ID" value="RNA17111.1"/>
    <property type="molecule type" value="Genomic_DNA"/>
</dbReference>
<reference evidence="4 5" key="1">
    <citation type="journal article" date="2018" name="Sci. Rep.">
        <title>Genomic signatures of local adaptation to the degree of environmental predictability in rotifers.</title>
        <authorList>
            <person name="Franch-Gras L."/>
            <person name="Hahn C."/>
            <person name="Garcia-Roger E.M."/>
            <person name="Carmona M.J."/>
            <person name="Serra M."/>
            <person name="Gomez A."/>
        </authorList>
    </citation>
    <scope>NUCLEOTIDE SEQUENCE [LARGE SCALE GENOMIC DNA]</scope>
    <source>
        <strain evidence="4">HYR1</strain>
    </source>
</reference>
<protein>
    <submittedName>
        <fullName evidence="4">Leucine-rich repeat-containing</fullName>
    </submittedName>
</protein>
<dbReference type="InterPro" id="IPR050576">
    <property type="entry name" value="Cilia_flagella_integrity"/>
</dbReference>